<proteinExistence type="predicted"/>
<evidence type="ECO:0000313" key="1">
    <source>
        <dbReference type="EMBL" id="KKL54156.1"/>
    </source>
</evidence>
<protein>
    <submittedName>
        <fullName evidence="1">Uncharacterized protein</fullName>
    </submittedName>
</protein>
<organism evidence="1">
    <name type="scientific">marine sediment metagenome</name>
    <dbReference type="NCBI Taxonomy" id="412755"/>
    <lineage>
        <taxon>unclassified sequences</taxon>
        <taxon>metagenomes</taxon>
        <taxon>ecological metagenomes</taxon>
    </lineage>
</organism>
<comment type="caution">
    <text evidence="1">The sequence shown here is derived from an EMBL/GenBank/DDBJ whole genome shotgun (WGS) entry which is preliminary data.</text>
</comment>
<sequence>MRPRVKLTNAKLISIQSDTEEKVERVLYGTFADENENGKEGDALFTIKVLEINGLESKCFGVDFYILDAESKEFDVNAFEFNLMHECMYSPNELLELRDMLPASY</sequence>
<dbReference type="EMBL" id="LAZR01031298">
    <property type="protein sequence ID" value="KKL54156.1"/>
    <property type="molecule type" value="Genomic_DNA"/>
</dbReference>
<gene>
    <name evidence="1" type="ORF">LCGC14_2268230</name>
</gene>
<reference evidence="1" key="1">
    <citation type="journal article" date="2015" name="Nature">
        <title>Complex archaea that bridge the gap between prokaryotes and eukaryotes.</title>
        <authorList>
            <person name="Spang A."/>
            <person name="Saw J.H."/>
            <person name="Jorgensen S.L."/>
            <person name="Zaremba-Niedzwiedzka K."/>
            <person name="Martijn J."/>
            <person name="Lind A.E."/>
            <person name="van Eijk R."/>
            <person name="Schleper C."/>
            <person name="Guy L."/>
            <person name="Ettema T.J."/>
        </authorList>
    </citation>
    <scope>NUCLEOTIDE SEQUENCE</scope>
</reference>
<name>A0A0F9DJZ4_9ZZZZ</name>
<dbReference type="AlphaFoldDB" id="A0A0F9DJZ4"/>
<accession>A0A0F9DJZ4</accession>